<dbReference type="Gene3D" id="3.30.65.10">
    <property type="entry name" value="Bacterial Topoisomerase I, domain 1"/>
    <property type="match status" value="1"/>
</dbReference>
<evidence type="ECO:0000313" key="3">
    <source>
        <dbReference type="EMBL" id="TDQ45923.1"/>
    </source>
</evidence>
<proteinExistence type="predicted"/>
<evidence type="ECO:0000256" key="1">
    <source>
        <dbReference type="SAM" id="Phobius"/>
    </source>
</evidence>
<keyword evidence="1" id="KW-0812">Transmembrane</keyword>
<dbReference type="EMBL" id="SNYM01000016">
    <property type="protein sequence ID" value="TDQ45923.1"/>
    <property type="molecule type" value="Genomic_DNA"/>
</dbReference>
<organism evidence="3 4">
    <name type="scientific">Permianibacter aggregans</name>
    <dbReference type="NCBI Taxonomy" id="1510150"/>
    <lineage>
        <taxon>Bacteria</taxon>
        <taxon>Pseudomonadati</taxon>
        <taxon>Pseudomonadota</taxon>
        <taxon>Gammaproteobacteria</taxon>
        <taxon>Pseudomonadales</taxon>
        <taxon>Pseudomonadaceae</taxon>
        <taxon>Permianibacter</taxon>
    </lineage>
</organism>
<keyword evidence="1" id="KW-0472">Membrane</keyword>
<dbReference type="AlphaFoldDB" id="A0A4R6UKR0"/>
<gene>
    <name evidence="3" type="ORF">EV696_11626</name>
</gene>
<evidence type="ECO:0000313" key="4">
    <source>
        <dbReference type="Proteomes" id="UP000295375"/>
    </source>
</evidence>
<accession>A0A4R6UKR0</accession>
<dbReference type="OrthoDB" id="5782056at2"/>
<feature type="transmembrane region" description="Helical" evidence="1">
    <location>
        <begin position="16"/>
        <end position="41"/>
    </location>
</feature>
<dbReference type="Pfam" id="PF08378">
    <property type="entry name" value="NERD"/>
    <property type="match status" value="1"/>
</dbReference>
<sequence>MIVESVFTGLLSSAKYFLPVLVLTLIIRSAWFKGVIGEFVINVSAKLMLDRNVYHLMKDVTLTLEDGTTQIDHIIVSRFGVFVVETKNMRGWIFGDVNKKVWTQKIYRHTNTFQNPLHQNCKHLKALETLLGIDPSKLFSVVVFIGDSTFKTKMPENVTEGGGYIRYIKSKKEVVLSEAEVSDVTNRIQQLRLTPGIKTNLHHVASLNQRKAQTTTNCPRCGAETIVRQIKSGERAGRQFRGCINFPKCRGTLAI</sequence>
<dbReference type="InterPro" id="IPR011528">
    <property type="entry name" value="NERD"/>
</dbReference>
<protein>
    <submittedName>
        <fullName evidence="3">Topoisomerase-like DNA binding C4 zinc finger protein</fullName>
    </submittedName>
</protein>
<feature type="domain" description="NERD" evidence="2">
    <location>
        <begin position="33"/>
        <end position="150"/>
    </location>
</feature>
<comment type="caution">
    <text evidence="3">The sequence shown here is derived from an EMBL/GenBank/DDBJ whole genome shotgun (WGS) entry which is preliminary data.</text>
</comment>
<dbReference type="SUPFAM" id="SSF57783">
    <property type="entry name" value="Zinc beta-ribbon"/>
    <property type="match status" value="1"/>
</dbReference>
<dbReference type="GO" id="GO:0016853">
    <property type="term" value="F:isomerase activity"/>
    <property type="evidence" value="ECO:0007669"/>
    <property type="project" value="UniProtKB-KW"/>
</dbReference>
<dbReference type="Proteomes" id="UP000295375">
    <property type="component" value="Unassembled WGS sequence"/>
</dbReference>
<name>A0A4R6UKR0_9GAMM</name>
<dbReference type="RefSeq" id="WP_133592278.1">
    <property type="nucleotide sequence ID" value="NZ_CP037953.1"/>
</dbReference>
<keyword evidence="4" id="KW-1185">Reference proteome</keyword>
<keyword evidence="1" id="KW-1133">Transmembrane helix</keyword>
<reference evidence="3 4" key="1">
    <citation type="submission" date="2019-03" db="EMBL/GenBank/DDBJ databases">
        <title>Genomic Encyclopedia of Type Strains, Phase IV (KMG-IV): sequencing the most valuable type-strain genomes for metagenomic binning, comparative biology and taxonomic classification.</title>
        <authorList>
            <person name="Goeker M."/>
        </authorList>
    </citation>
    <scope>NUCLEOTIDE SEQUENCE [LARGE SCALE GENOMIC DNA]</scope>
    <source>
        <strain evidence="3 4">DSM 103792</strain>
    </source>
</reference>
<dbReference type="PROSITE" id="PS50965">
    <property type="entry name" value="NERD"/>
    <property type="match status" value="1"/>
</dbReference>
<keyword evidence="3" id="KW-0413">Isomerase</keyword>
<evidence type="ECO:0000259" key="2">
    <source>
        <dbReference type="PROSITE" id="PS50965"/>
    </source>
</evidence>